<reference evidence="1" key="1">
    <citation type="journal article" date="2022" name="Int. J. Mol. Sci.">
        <title>Draft Genome of Tanacetum Coccineum: Genomic Comparison of Closely Related Tanacetum-Family Plants.</title>
        <authorList>
            <person name="Yamashiro T."/>
            <person name="Shiraishi A."/>
            <person name="Nakayama K."/>
            <person name="Satake H."/>
        </authorList>
    </citation>
    <scope>NUCLEOTIDE SEQUENCE</scope>
</reference>
<name>A0ABQ5BHJ3_9ASTR</name>
<gene>
    <name evidence="1" type="ORF">Tco_0860020</name>
</gene>
<evidence type="ECO:0008006" key="3">
    <source>
        <dbReference type="Google" id="ProtNLM"/>
    </source>
</evidence>
<evidence type="ECO:0000313" key="2">
    <source>
        <dbReference type="Proteomes" id="UP001151760"/>
    </source>
</evidence>
<proteinExistence type="predicted"/>
<protein>
    <recommendedName>
        <fullName evidence="3">Reverse transcriptase domain-containing protein</fullName>
    </recommendedName>
</protein>
<organism evidence="1 2">
    <name type="scientific">Tanacetum coccineum</name>
    <dbReference type="NCBI Taxonomy" id="301880"/>
    <lineage>
        <taxon>Eukaryota</taxon>
        <taxon>Viridiplantae</taxon>
        <taxon>Streptophyta</taxon>
        <taxon>Embryophyta</taxon>
        <taxon>Tracheophyta</taxon>
        <taxon>Spermatophyta</taxon>
        <taxon>Magnoliopsida</taxon>
        <taxon>eudicotyledons</taxon>
        <taxon>Gunneridae</taxon>
        <taxon>Pentapetalae</taxon>
        <taxon>asterids</taxon>
        <taxon>campanulids</taxon>
        <taxon>Asterales</taxon>
        <taxon>Asteraceae</taxon>
        <taxon>Asteroideae</taxon>
        <taxon>Anthemideae</taxon>
        <taxon>Anthemidinae</taxon>
        <taxon>Tanacetum</taxon>
    </lineage>
</organism>
<comment type="caution">
    <text evidence="1">The sequence shown here is derived from an EMBL/GenBank/DDBJ whole genome shotgun (WGS) entry which is preliminary data.</text>
</comment>
<dbReference type="EMBL" id="BQNB010013192">
    <property type="protein sequence ID" value="GJT12978.1"/>
    <property type="molecule type" value="Genomic_DNA"/>
</dbReference>
<keyword evidence="2" id="KW-1185">Reference proteome</keyword>
<evidence type="ECO:0000313" key="1">
    <source>
        <dbReference type="EMBL" id="GJT12978.1"/>
    </source>
</evidence>
<reference evidence="1" key="2">
    <citation type="submission" date="2022-01" db="EMBL/GenBank/DDBJ databases">
        <authorList>
            <person name="Yamashiro T."/>
            <person name="Shiraishi A."/>
            <person name="Satake H."/>
            <person name="Nakayama K."/>
        </authorList>
    </citation>
    <scope>NUCLEOTIDE SEQUENCE</scope>
</reference>
<accession>A0ABQ5BHJ3</accession>
<dbReference type="Proteomes" id="UP001151760">
    <property type="component" value="Unassembled WGS sequence"/>
</dbReference>
<sequence>MPPKRTSTSEAPTITQAAIKKLVANSVSAALEAQAANMENTDNTTRPREAPVARQCSYKEFMSFQPINFKGTKGVVGLIRWFEITESVFSHSNYTEDCKVKFATSTLIKEALSWWNSFAQPIRIE</sequence>